<dbReference type="GO" id="GO:0002161">
    <property type="term" value="F:aminoacyl-tRNA deacylase activity"/>
    <property type="evidence" value="ECO:0007669"/>
    <property type="project" value="TreeGrafter"/>
</dbReference>
<dbReference type="SUPFAM" id="SSF55681">
    <property type="entry name" value="Class II aaRS and biotin synthetases"/>
    <property type="match status" value="1"/>
</dbReference>
<dbReference type="InterPro" id="IPR002318">
    <property type="entry name" value="Ala-tRNA-lgiase_IIc"/>
</dbReference>
<keyword evidence="10 12" id="KW-0648">Protein biosynthesis</keyword>
<dbReference type="SUPFAM" id="SSF101353">
    <property type="entry name" value="Putative anticodon-binding domain of alanyl-tRNA synthetase (AlaRS)"/>
    <property type="match status" value="1"/>
</dbReference>
<evidence type="ECO:0000256" key="2">
    <source>
        <dbReference type="ARBA" id="ARBA00008226"/>
    </source>
</evidence>
<gene>
    <name evidence="12" type="primary">alaS</name>
    <name evidence="15" type="ORF">BLW93_02900</name>
</gene>
<sequence>MTGKEIREAFLSYFESKGHTRVKSSPLIPANDPTLLFTNAGMVQFKDYFLGKEKPPFKRATSCQKCMRAGGKHNDLENVGRTGRHHTFFEMLGNFSFGDYFKKEAIEFAWELVTKVFRLPEERLYVSVYEKDDEAFKIWNKVIGIPEHKIYRLGEKDNFWAMGDTGPCGPCSEIYFDRGKEFACGENCGIGKCDCDRFLEIWNLVFMQYERDEEGNLTPLSKPSIDTGMGLERIASVLQNVPSNYETDLLFPIVKWASETAGIPYGKNEKNNVSMRVIADHLRAMTFLIADGCLPSNEGRGYVLRRIIRRASRHGRLLGIHRSFLSDGVDVVIDIMGDVYPEITENKKFIKQVIRKEEERFSRTLEKGLELLQEVVDKIKKEEKTTIPGEEIFRLYDTFGFPLDLILEVANDERLKADTEGFEKLLKKQKERARKAWKGGIQRVISPELAELSENNPSIFKGYEILETTTKVTGILKGENLTNELKESEEGIIFLAETPFYPEKGGQVGDTGIIENTNCKCEVTDTQNITENLIGHKVKVLKGTIKTGDIVKASVNKERREAIKRAHTATHLLHKALREVLGNHVKQAGSLVLPDRLRFDFTHFDSVKEEELKEIEKLIFKWIIDNLPVVVEEMPYDKAIETGAIALFGEKYGDVVRVVSVGDVSVELCGGTHVERSGDIGMFITLSESSVSSGTRRIEAVTGFKAWEKERKERNIINTLKTSLQSKEGEIPKRVEKLKEELKEKEKEIERLRKKLATSGIDDIVSTAPTINGIKVITARIDGYTGKELVEIADVIRNKAGTSAVMLISQKDGKNSLLIALTKDLTDKYKAGNIMKEIAPILKGKGGGRPDMAQGSAQDISKVKEAFETFKKIFK</sequence>
<dbReference type="HAMAP" id="MF_00036_B">
    <property type="entry name" value="Ala_tRNA_synth_B"/>
    <property type="match status" value="1"/>
</dbReference>
<evidence type="ECO:0000259" key="14">
    <source>
        <dbReference type="PROSITE" id="PS50860"/>
    </source>
</evidence>
<dbReference type="GO" id="GO:0004813">
    <property type="term" value="F:alanine-tRNA ligase activity"/>
    <property type="evidence" value="ECO:0007669"/>
    <property type="project" value="UniProtKB-UniRule"/>
</dbReference>
<dbReference type="NCBIfam" id="TIGR00344">
    <property type="entry name" value="alaS"/>
    <property type="match status" value="1"/>
</dbReference>
<dbReference type="Pfam" id="PF01411">
    <property type="entry name" value="tRNA-synt_2c"/>
    <property type="match status" value="1"/>
</dbReference>
<feature type="binding site" evidence="12">
    <location>
        <position position="669"/>
    </location>
    <ligand>
        <name>Zn(2+)</name>
        <dbReference type="ChEBI" id="CHEBI:29105"/>
    </ligand>
</feature>
<feature type="coiled-coil region" evidence="13">
    <location>
        <begin position="735"/>
        <end position="762"/>
    </location>
</feature>
<dbReference type="GO" id="GO:0006419">
    <property type="term" value="P:alanyl-tRNA aminoacylation"/>
    <property type="evidence" value="ECO:0007669"/>
    <property type="project" value="UniProtKB-UniRule"/>
</dbReference>
<evidence type="ECO:0000256" key="9">
    <source>
        <dbReference type="ARBA" id="ARBA00022884"/>
    </source>
</evidence>
<dbReference type="GO" id="GO:0008270">
    <property type="term" value="F:zinc ion binding"/>
    <property type="evidence" value="ECO:0007669"/>
    <property type="project" value="UniProtKB-UniRule"/>
</dbReference>
<dbReference type="FunFam" id="2.40.30.130:FF:000001">
    <property type="entry name" value="Alanine--tRNA ligase"/>
    <property type="match status" value="1"/>
</dbReference>
<comment type="cofactor">
    <cofactor evidence="12">
        <name>Zn(2+)</name>
        <dbReference type="ChEBI" id="CHEBI:29105"/>
    </cofactor>
    <text evidence="12">Binds 1 zinc ion per subunit.</text>
</comment>
<dbReference type="Gene3D" id="3.30.980.10">
    <property type="entry name" value="Threonyl-trna Synthetase, Chain A, domain 2"/>
    <property type="match status" value="1"/>
</dbReference>
<dbReference type="GO" id="GO:0005829">
    <property type="term" value="C:cytosol"/>
    <property type="evidence" value="ECO:0007669"/>
    <property type="project" value="TreeGrafter"/>
</dbReference>
<feature type="binding site" evidence="12">
    <location>
        <position position="673"/>
    </location>
    <ligand>
        <name>Zn(2+)</name>
        <dbReference type="ChEBI" id="CHEBI:29105"/>
    </ligand>
</feature>
<dbReference type="Proteomes" id="UP000187408">
    <property type="component" value="Unassembled WGS sequence"/>
</dbReference>
<feature type="binding site" evidence="12">
    <location>
        <position position="567"/>
    </location>
    <ligand>
        <name>Zn(2+)</name>
        <dbReference type="ChEBI" id="CHEBI:29105"/>
    </ligand>
</feature>
<keyword evidence="11 12" id="KW-0030">Aminoacyl-tRNA synthetase</keyword>
<evidence type="ECO:0000256" key="4">
    <source>
        <dbReference type="ARBA" id="ARBA00022598"/>
    </source>
</evidence>
<dbReference type="Gene3D" id="2.40.30.130">
    <property type="match status" value="1"/>
</dbReference>
<keyword evidence="9 12" id="KW-0694">RNA-binding</keyword>
<keyword evidence="7 12" id="KW-0862">Zinc</keyword>
<dbReference type="CDD" id="cd00673">
    <property type="entry name" value="AlaRS_core"/>
    <property type="match status" value="1"/>
</dbReference>
<evidence type="ECO:0000256" key="1">
    <source>
        <dbReference type="ARBA" id="ARBA00004496"/>
    </source>
</evidence>
<dbReference type="Pfam" id="PF07973">
    <property type="entry name" value="tRNA_SAD"/>
    <property type="match status" value="1"/>
</dbReference>
<dbReference type="SUPFAM" id="SSF55186">
    <property type="entry name" value="ThrRS/AlaRS common domain"/>
    <property type="match status" value="1"/>
</dbReference>
<protein>
    <recommendedName>
        <fullName evidence="12">Alanine--tRNA ligase</fullName>
        <ecNumber evidence="12">6.1.1.7</ecNumber>
    </recommendedName>
    <alternativeName>
        <fullName evidence="12">Alanyl-tRNA synthetase</fullName>
        <shortName evidence="12">AlaRS</shortName>
    </alternativeName>
</protein>
<evidence type="ECO:0000313" key="16">
    <source>
        <dbReference type="Proteomes" id="UP000187408"/>
    </source>
</evidence>
<evidence type="ECO:0000256" key="10">
    <source>
        <dbReference type="ARBA" id="ARBA00022917"/>
    </source>
</evidence>
<dbReference type="FunFam" id="3.30.980.10:FF:000004">
    <property type="entry name" value="Alanine--tRNA ligase, cytoplasmic"/>
    <property type="match status" value="1"/>
</dbReference>
<dbReference type="PANTHER" id="PTHR11777">
    <property type="entry name" value="ALANYL-TRNA SYNTHETASE"/>
    <property type="match status" value="1"/>
</dbReference>
<comment type="caution">
    <text evidence="15">The sequence shown here is derived from an EMBL/GenBank/DDBJ whole genome shotgun (WGS) entry which is preliminary data.</text>
</comment>
<evidence type="ECO:0000256" key="3">
    <source>
        <dbReference type="ARBA" id="ARBA00022555"/>
    </source>
</evidence>
<comment type="subcellular location">
    <subcellularLocation>
        <location evidence="1 12">Cytoplasm</location>
    </subcellularLocation>
</comment>
<evidence type="ECO:0000313" key="15">
    <source>
        <dbReference type="EMBL" id="OMH40875.1"/>
    </source>
</evidence>
<organism evidence="15 16">
    <name type="scientific">Desulfurobacterium indicum</name>
    <dbReference type="NCBI Taxonomy" id="1914305"/>
    <lineage>
        <taxon>Bacteria</taxon>
        <taxon>Pseudomonadati</taxon>
        <taxon>Aquificota</taxon>
        <taxon>Aquificia</taxon>
        <taxon>Desulfurobacteriales</taxon>
        <taxon>Desulfurobacteriaceae</taxon>
        <taxon>Desulfurobacterium</taxon>
    </lineage>
</organism>
<dbReference type="OrthoDB" id="9803884at2"/>
<dbReference type="SUPFAM" id="SSF50447">
    <property type="entry name" value="Translation proteins"/>
    <property type="match status" value="1"/>
</dbReference>
<keyword evidence="6 12" id="KW-0547">Nucleotide-binding</keyword>
<keyword evidence="3 12" id="KW-0820">tRNA-binding</keyword>
<dbReference type="InterPro" id="IPR012947">
    <property type="entry name" value="tRNA_SAD"/>
</dbReference>
<dbReference type="FunFam" id="3.30.54.20:FF:000001">
    <property type="entry name" value="Alanine--tRNA ligase"/>
    <property type="match status" value="1"/>
</dbReference>
<comment type="domain">
    <text evidence="12">Consists of three domains; the N-terminal catalytic domain, the editing domain and the C-terminal C-Ala domain. The editing domain removes incorrectly charged amino acids, while the C-Ala domain, along with tRNA(Ala), serves as a bridge to cooperatively bring together the editing and aminoacylation centers thus stimulating deacylation of misacylated tRNAs.</text>
</comment>
<dbReference type="PANTHER" id="PTHR11777:SF9">
    <property type="entry name" value="ALANINE--TRNA LIGASE, CYTOPLASMIC"/>
    <property type="match status" value="1"/>
</dbReference>
<proteinExistence type="inferred from homology"/>
<dbReference type="PROSITE" id="PS50860">
    <property type="entry name" value="AA_TRNA_LIGASE_II_ALA"/>
    <property type="match status" value="1"/>
</dbReference>
<keyword evidence="8 12" id="KW-0067">ATP-binding</keyword>
<dbReference type="InterPro" id="IPR018165">
    <property type="entry name" value="Ala-tRNA-synth_IIc_core"/>
</dbReference>
<dbReference type="GO" id="GO:0005524">
    <property type="term" value="F:ATP binding"/>
    <property type="evidence" value="ECO:0007669"/>
    <property type="project" value="UniProtKB-UniRule"/>
</dbReference>
<dbReference type="SMART" id="SM00863">
    <property type="entry name" value="tRNA_SAD"/>
    <property type="match status" value="1"/>
</dbReference>
<dbReference type="InterPro" id="IPR018164">
    <property type="entry name" value="Ala-tRNA-synth_IIc_N"/>
</dbReference>
<comment type="function">
    <text evidence="12">Catalyzes the attachment of alanine to tRNA(Ala) in a two-step reaction: alanine is first activated by ATP to form Ala-AMP and then transferred to the acceptor end of tRNA(Ala). Also edits incorrectly charged Ser-tRNA(Ala) and Gly-tRNA(Ala) via its editing domain.</text>
</comment>
<evidence type="ECO:0000256" key="12">
    <source>
        <dbReference type="HAMAP-Rule" id="MF_00036"/>
    </source>
</evidence>
<dbReference type="Gene3D" id="3.30.54.20">
    <property type="match status" value="1"/>
</dbReference>
<keyword evidence="13" id="KW-0175">Coiled coil</keyword>
<evidence type="ECO:0000256" key="5">
    <source>
        <dbReference type="ARBA" id="ARBA00022723"/>
    </source>
</evidence>
<evidence type="ECO:0000256" key="6">
    <source>
        <dbReference type="ARBA" id="ARBA00022741"/>
    </source>
</evidence>
<comment type="catalytic activity">
    <reaction evidence="12">
        <text>tRNA(Ala) + L-alanine + ATP = L-alanyl-tRNA(Ala) + AMP + diphosphate</text>
        <dbReference type="Rhea" id="RHEA:12540"/>
        <dbReference type="Rhea" id="RHEA-COMP:9657"/>
        <dbReference type="Rhea" id="RHEA-COMP:9923"/>
        <dbReference type="ChEBI" id="CHEBI:30616"/>
        <dbReference type="ChEBI" id="CHEBI:33019"/>
        <dbReference type="ChEBI" id="CHEBI:57972"/>
        <dbReference type="ChEBI" id="CHEBI:78442"/>
        <dbReference type="ChEBI" id="CHEBI:78497"/>
        <dbReference type="ChEBI" id="CHEBI:456215"/>
        <dbReference type="EC" id="6.1.1.7"/>
    </reaction>
</comment>
<dbReference type="InterPro" id="IPR050058">
    <property type="entry name" value="Ala-tRNA_ligase"/>
</dbReference>
<name>A0A1R1MM37_9BACT</name>
<feature type="binding site" evidence="12">
    <location>
        <position position="571"/>
    </location>
    <ligand>
        <name>Zn(2+)</name>
        <dbReference type="ChEBI" id="CHEBI:29105"/>
    </ligand>
</feature>
<reference evidence="15 16" key="1">
    <citation type="submission" date="2016-10" db="EMBL/GenBank/DDBJ databases">
        <title>Genome sequence of a sulfur-reducing bacterium Desulfurobacterium indicum K6013.</title>
        <authorList>
            <person name="Cao J."/>
            <person name="Shao Z."/>
            <person name="Alain K."/>
            <person name="Jebbar M."/>
        </authorList>
    </citation>
    <scope>NUCLEOTIDE SEQUENCE [LARGE SCALE GENOMIC DNA]</scope>
    <source>
        <strain evidence="15 16">K6013</strain>
    </source>
</reference>
<keyword evidence="4 12" id="KW-0436">Ligase</keyword>
<dbReference type="EC" id="6.1.1.7" evidence="12"/>
<keyword evidence="12" id="KW-0963">Cytoplasm</keyword>
<dbReference type="EMBL" id="MOEN01000007">
    <property type="protein sequence ID" value="OMH40875.1"/>
    <property type="molecule type" value="Genomic_DNA"/>
</dbReference>
<dbReference type="Pfam" id="PF02272">
    <property type="entry name" value="DHHA1"/>
    <property type="match status" value="1"/>
</dbReference>
<dbReference type="Gene3D" id="3.10.310.40">
    <property type="match status" value="1"/>
</dbReference>
<comment type="similarity">
    <text evidence="2 12">Belongs to the class-II aminoacyl-tRNA synthetase family.</text>
</comment>
<keyword evidence="16" id="KW-1185">Reference proteome</keyword>
<dbReference type="GO" id="GO:0000049">
    <property type="term" value="F:tRNA binding"/>
    <property type="evidence" value="ECO:0007669"/>
    <property type="project" value="UniProtKB-KW"/>
</dbReference>
<dbReference type="PRINTS" id="PR00980">
    <property type="entry name" value="TRNASYNTHALA"/>
</dbReference>
<evidence type="ECO:0000256" key="13">
    <source>
        <dbReference type="SAM" id="Coils"/>
    </source>
</evidence>
<dbReference type="InterPro" id="IPR009000">
    <property type="entry name" value="Transl_B-barrel_sf"/>
</dbReference>
<evidence type="ECO:0000256" key="11">
    <source>
        <dbReference type="ARBA" id="ARBA00023146"/>
    </source>
</evidence>
<evidence type="ECO:0000256" key="8">
    <source>
        <dbReference type="ARBA" id="ARBA00022840"/>
    </source>
</evidence>
<dbReference type="InterPro" id="IPR018162">
    <property type="entry name" value="Ala-tRNA-ligase_IIc_anticod-bd"/>
</dbReference>
<dbReference type="AlphaFoldDB" id="A0A1R1MM37"/>
<dbReference type="FunFam" id="3.10.310.40:FF:000001">
    <property type="entry name" value="Alanine--tRNA ligase"/>
    <property type="match status" value="1"/>
</dbReference>
<dbReference type="Gene3D" id="6.10.250.550">
    <property type="match status" value="1"/>
</dbReference>
<dbReference type="InterPro" id="IPR003156">
    <property type="entry name" value="DHHA1_dom"/>
</dbReference>
<dbReference type="STRING" id="1914305.BLW93_02900"/>
<keyword evidence="5 12" id="KW-0479">Metal-binding</keyword>
<dbReference type="InterPro" id="IPR045864">
    <property type="entry name" value="aa-tRNA-synth_II/BPL/LPL"/>
</dbReference>
<dbReference type="RefSeq" id="WP_076712614.1">
    <property type="nucleotide sequence ID" value="NZ_MOEN01000007.1"/>
</dbReference>
<feature type="domain" description="Alanyl-transfer RNA synthetases family profile" evidence="14">
    <location>
        <begin position="1"/>
        <end position="712"/>
    </location>
</feature>
<dbReference type="InterPro" id="IPR018163">
    <property type="entry name" value="Thr/Ala-tRNA-synth_IIc_edit"/>
</dbReference>
<evidence type="ECO:0000256" key="7">
    <source>
        <dbReference type="ARBA" id="ARBA00022833"/>
    </source>
</evidence>
<dbReference type="FunFam" id="3.30.930.10:FF:000004">
    <property type="entry name" value="Alanine--tRNA ligase"/>
    <property type="match status" value="1"/>
</dbReference>
<dbReference type="Gene3D" id="3.30.930.10">
    <property type="entry name" value="Bira Bifunctional Protein, Domain 2"/>
    <property type="match status" value="1"/>
</dbReference>
<dbReference type="InterPro" id="IPR023033">
    <property type="entry name" value="Ala_tRNA_ligase_euk/bac"/>
</dbReference>
<accession>A0A1R1MM37</accession>